<evidence type="ECO:0008006" key="3">
    <source>
        <dbReference type="Google" id="ProtNLM"/>
    </source>
</evidence>
<organism evidence="1 2">
    <name type="scientific">Listeria grayi</name>
    <name type="common">Listeria murrayi</name>
    <dbReference type="NCBI Taxonomy" id="1641"/>
    <lineage>
        <taxon>Bacteria</taxon>
        <taxon>Bacillati</taxon>
        <taxon>Bacillota</taxon>
        <taxon>Bacilli</taxon>
        <taxon>Bacillales</taxon>
        <taxon>Listeriaceae</taxon>
        <taxon>Listeria</taxon>
    </lineage>
</organism>
<dbReference type="AlphaFoldDB" id="A0A378M9Z6"/>
<gene>
    <name evidence="1" type="ORF">NCTC10815_00438</name>
</gene>
<dbReference type="RefSeq" id="WP_115345574.1">
    <property type="nucleotide sequence ID" value="NZ_CABKNG010000001.1"/>
</dbReference>
<evidence type="ECO:0000313" key="2">
    <source>
        <dbReference type="Proteomes" id="UP000254879"/>
    </source>
</evidence>
<sequence length="31" mass="3411">MSNKKFVRFVVILMLVAIVASSVMTGVLMLL</sequence>
<dbReference type="NCBIfam" id="NF033880">
    <property type="entry name" value="Prli42"/>
    <property type="match status" value="1"/>
</dbReference>
<dbReference type="EMBL" id="UGPG01000001">
    <property type="protein sequence ID" value="STY43151.1"/>
    <property type="molecule type" value="Genomic_DNA"/>
</dbReference>
<dbReference type="Proteomes" id="UP000254879">
    <property type="component" value="Unassembled WGS sequence"/>
</dbReference>
<proteinExistence type="predicted"/>
<accession>A0A378M9Z6</accession>
<reference evidence="1 2" key="1">
    <citation type="submission" date="2018-06" db="EMBL/GenBank/DDBJ databases">
        <authorList>
            <consortium name="Pathogen Informatics"/>
            <person name="Doyle S."/>
        </authorList>
    </citation>
    <scope>NUCLEOTIDE SEQUENCE [LARGE SCALE GENOMIC DNA]</scope>
    <source>
        <strain evidence="2">NCTC 10815</strain>
    </source>
</reference>
<evidence type="ECO:0000313" key="1">
    <source>
        <dbReference type="EMBL" id="STY43151.1"/>
    </source>
</evidence>
<name>A0A378M9Z6_LISGR</name>
<protein>
    <recommendedName>
        <fullName evidence="3">Stressosome-associated protein Prli42</fullName>
    </recommendedName>
</protein>
<dbReference type="InterPro" id="IPR049722">
    <property type="entry name" value="Prli42-like"/>
</dbReference>